<feature type="region of interest" description="Disordered" evidence="1">
    <location>
        <begin position="1572"/>
        <end position="1643"/>
    </location>
</feature>
<sequence>MDNLYWQPHAGLHALLQSYGANTQAPALIQKQLEAQHEWLLNSVAFFRRPNEESRKLVTGTQPSVTLRGRKFAIDKQLVPATLRLSSLLDLDELQTHILLKRWAKDVGIQTQGQPLVLELNDMMQVLDYYHQERLLLLKSVQYVLLQGVTEDLFAKTSAALVRSGLEDRLISVLRGNVESPHTTAPGIGAKPGALSGHMASVLKEFGGQQGDMVWLSAVHAKLREQQLTERCEIASNLLLLYEVVGTKCSSNRAHEITHLLSGVALSLPAGGLPANQAGQASMALVAEQLSCMLVLSVVDLPAYISLARAQPTSPTSLDTLPLGQKLHDVHSHIRSWPGNPASALLLLTWGAVAQLLEPHVSLGESVAEEMQGRAQEAGLFQSAAACLEACQGLMSTAVAQLCRGVALKALCVSATAFELGPSRQDPAGFSSLVQLVKLVIADDAHVCNEVWDEGRELLAPIRAVLLDACTLFPAYPRPYLQLLGAFAHGPLAASAAYTHLQAYPLLTCLHAVGDPALQRINVDTVVLATNTVWPQAPSVSTLALPAGIEGQLLPWPAALPDLDSNQWLLVRWDVNSTIKSFGQLLMLGRAVHCLLQLRTCFNSGAPSDPQLVLELGDMLGLIARLSCEHPDVVPDLMAQSVDAVESRGGPLRKWSWLDVATRGVDLYTSLLTTVHAAQGCAPPSQLLAHTVDSLKLLQSLSYFFPERALAAVQSLPLLAWQLPPSAFGPDAPASTVPLSGLPALHTGTQVLVGIMPMLRGFQQQCEAAQGAYPVTLALMDLAASFLERGYTKGIVSALVLFALNEMMPGHHRWQFKSPATRWDLSAALLKVLHLAITSGTHTEGSAAPLPLPTESVGASATGGAPLTVTPGAAGASLPVHVNELAAMVLQQLLFHGTTLLFFVLPPPLPALDSLRAMDAQNAELLACEGALTALLQLLPTVLAAAEVYPRQELPFEVFIFHGVPNGQPPPATSLSAFVGYEQPELEGAAQTSLSFLALRLVRSLQASASRLCKFQPTAHLPSIIMPKDGPAQAALIELFGADTARARPTHFALAVEVLEAAANDHSSLSAGLLASDTADDVRDTQKDQAETSAGGRQEGKGDAGSNNPPALSGPRGVMEGLLQLVKYSKELRQEAPQVLCALMRALCCFWQPQASSQPPLALLRRSPELWACLEDCITRGAGAPDLKAWHPTEDAWLQLSEAFAWQILLLEAFAHSRAVKAGAEVDSRPKELVSLLDRLQQAGTLRKAAMHYADLGPSRDVLRRLWAAVQALYLELGACAVSGGFGTAGLAAIPAMDAGISAEDRTALAPEIKQELAEVMHALRSGACSLDVLEDVHEQLLQEARPPAQEQQKQQQGGSPAAATPGSPTPVASPISLQGSPLLRSPGSPLAPHSLPAQRLHTLLLTHPLGAAILRRVLRAPLLSHKPCSYGPAYVFDPWGLVPLLGPLAQHVAAVDLVVDNMAALGNEASLAHARLAALQSSTALLSVLPSSVESPKSPARASEVAKSPVSEATAVAVACISSLTSWASSDLSKFGHAPWSGLRMLEQGAEQAAIAATHMAVHALNHARAIHQAARAQRPPPSEAPGPGQGRIGGGGGGAAASGLQTPPLRPRVLNARTTSPSPSPLQLPPDASRSIRHDQNHSAASVVAPWDCQQLATLLNTWLRLSPRAMGLITPDVLAQVSDNLATALLVAVQIYGDRPDTAGAQPAEHMGLQAVLLDLLPQLSKAVSAGALNTALGTQVMLELVSHHLPAADWLPVMKAHLNLQAMLVQAASQVPAALSSMDAKGAASELEGAWAGGQGKSLGMLQLALAVARVPEGARWMLECGVLDFLHAMARQLLTSDGNGLVPVLMRLDLPTRMGEAAGHPLSRPYTPDPTPTPSPLTPIPPPTPLAAHLEAPPLASFGGAGLGSALTLALPPGNHEAAAAAAAGAGVRVDTAGAYAGPMKAWSAAHQQWCVLISFASALLRSLGQYLDVEAGSIDFLAAIEPRLLLMSVPPAGDAAQPLTLAGLFELERVLFLLCHFARYAGSWHFALPGSLPKFRMALTSFLAFAAKADSLRPVTLECPPQSALEKEMAAQPSGTPSTKGWFRVCSLGASNPGELAPSTPGYPTTKGGSLLTAPPQGTPPPPTPGLFGGYREPGEEAAQAGSGASSTCSLYSARLAESMYTCILHACLFLRATAPQVSEGEAGHLTGTWPRARDLVLLEGQVLEVLYSLRGGDEAEAHALEPRTARTCMTLLKTLHLLCDFVDVVGCPAPKRVWHGELREHLGAIEGALLRKEPLPHLATLFSTAAPGMSHSGSMAVPTQSGTLSLSMSLGTL</sequence>
<gene>
    <name evidence="2" type="ORF">DTER00134_LOCUS6280</name>
</gene>
<name>A0A7S3VK11_DUNTE</name>
<dbReference type="InterPro" id="IPR044840">
    <property type="entry name" value="Nup188"/>
</dbReference>
<evidence type="ECO:0000313" key="2">
    <source>
        <dbReference type="EMBL" id="CAE0491207.1"/>
    </source>
</evidence>
<feature type="region of interest" description="Disordered" evidence="1">
    <location>
        <begin position="1866"/>
        <end position="1889"/>
    </location>
</feature>
<feature type="compositionally biased region" description="Basic and acidic residues" evidence="1">
    <location>
        <begin position="1080"/>
        <end position="1090"/>
    </location>
</feature>
<feature type="region of interest" description="Disordered" evidence="1">
    <location>
        <begin position="1346"/>
        <end position="1391"/>
    </location>
</feature>
<evidence type="ECO:0000256" key="1">
    <source>
        <dbReference type="SAM" id="MobiDB-lite"/>
    </source>
</evidence>
<feature type="region of interest" description="Disordered" evidence="1">
    <location>
        <begin position="2105"/>
        <end position="2132"/>
    </location>
</feature>
<dbReference type="PANTHER" id="PTHR31431:SF1">
    <property type="entry name" value="NUCLEOPORIN NUP188"/>
    <property type="match status" value="1"/>
</dbReference>
<dbReference type="Pfam" id="PF11894">
    <property type="entry name" value="Nup192"/>
    <property type="match status" value="1"/>
</dbReference>
<feature type="compositionally biased region" description="Gly residues" evidence="1">
    <location>
        <begin position="1589"/>
        <end position="1602"/>
    </location>
</feature>
<dbReference type="InterPro" id="IPR021827">
    <property type="entry name" value="Nup186/Nup192/Nup205"/>
</dbReference>
<dbReference type="GO" id="GO:0006606">
    <property type="term" value="P:protein import into nucleus"/>
    <property type="evidence" value="ECO:0007669"/>
    <property type="project" value="TreeGrafter"/>
</dbReference>
<proteinExistence type="predicted"/>
<dbReference type="GO" id="GO:0017056">
    <property type="term" value="F:structural constituent of nuclear pore"/>
    <property type="evidence" value="ECO:0007669"/>
    <property type="project" value="InterPro"/>
</dbReference>
<feature type="compositionally biased region" description="Low complexity" evidence="1">
    <location>
        <begin position="1346"/>
        <end position="1375"/>
    </location>
</feature>
<feature type="compositionally biased region" description="Pro residues" evidence="1">
    <location>
        <begin position="1876"/>
        <end position="1889"/>
    </location>
</feature>
<accession>A0A7S3VK11</accession>
<dbReference type="GO" id="GO:0006405">
    <property type="term" value="P:RNA export from nucleus"/>
    <property type="evidence" value="ECO:0007669"/>
    <property type="project" value="TreeGrafter"/>
</dbReference>
<reference evidence="2" key="1">
    <citation type="submission" date="2021-01" db="EMBL/GenBank/DDBJ databases">
        <authorList>
            <person name="Corre E."/>
            <person name="Pelletier E."/>
            <person name="Niang G."/>
            <person name="Scheremetjew M."/>
            <person name="Finn R."/>
            <person name="Kale V."/>
            <person name="Holt S."/>
            <person name="Cochrane G."/>
            <person name="Meng A."/>
            <person name="Brown T."/>
            <person name="Cohen L."/>
        </authorList>
    </citation>
    <scope>NUCLEOTIDE SEQUENCE</scope>
    <source>
        <strain evidence="2">CCMP1320</strain>
    </source>
</reference>
<dbReference type="GO" id="GO:0044611">
    <property type="term" value="C:nuclear pore inner ring"/>
    <property type="evidence" value="ECO:0007669"/>
    <property type="project" value="TreeGrafter"/>
</dbReference>
<dbReference type="PANTHER" id="PTHR31431">
    <property type="entry name" value="NUCLEOPORIN NUP188 HOMOLOG"/>
    <property type="match status" value="1"/>
</dbReference>
<organism evidence="2">
    <name type="scientific">Dunaliella tertiolecta</name>
    <name type="common">Green alga</name>
    <dbReference type="NCBI Taxonomy" id="3047"/>
    <lineage>
        <taxon>Eukaryota</taxon>
        <taxon>Viridiplantae</taxon>
        <taxon>Chlorophyta</taxon>
        <taxon>core chlorophytes</taxon>
        <taxon>Chlorophyceae</taxon>
        <taxon>CS clade</taxon>
        <taxon>Chlamydomonadales</taxon>
        <taxon>Dunaliellaceae</taxon>
        <taxon>Dunaliella</taxon>
    </lineage>
</organism>
<feature type="region of interest" description="Disordered" evidence="1">
    <location>
        <begin position="1077"/>
        <end position="1116"/>
    </location>
</feature>
<dbReference type="EMBL" id="HBIP01011220">
    <property type="protein sequence ID" value="CAE0491207.1"/>
    <property type="molecule type" value="Transcribed_RNA"/>
</dbReference>
<protein>
    <submittedName>
        <fullName evidence="2">Uncharacterized protein</fullName>
    </submittedName>
</protein>